<dbReference type="PROSITE" id="PS50878">
    <property type="entry name" value="RT_POL"/>
    <property type="match status" value="1"/>
</dbReference>
<evidence type="ECO:0000313" key="3">
    <source>
        <dbReference type="EMBL" id="MBK5931960.1"/>
    </source>
</evidence>
<proteinExistence type="inferred from homology"/>
<comment type="caution">
    <text evidence="3">The sequence shown here is derived from an EMBL/GenBank/DDBJ whole genome shotgun (WGS) entry which is preliminary data.</text>
</comment>
<accession>A0AAJ0UI63</accession>
<dbReference type="SUPFAM" id="SSF56672">
    <property type="entry name" value="DNA/RNA polymerases"/>
    <property type="match status" value="1"/>
</dbReference>
<dbReference type="PANTHER" id="PTHR34047">
    <property type="entry name" value="NUCLEAR INTRON MATURASE 1, MITOCHONDRIAL-RELATED"/>
    <property type="match status" value="1"/>
</dbReference>
<evidence type="ECO:0000256" key="1">
    <source>
        <dbReference type="ARBA" id="ARBA00034120"/>
    </source>
</evidence>
<feature type="domain" description="Reverse transcriptase" evidence="2">
    <location>
        <begin position="1"/>
        <end position="289"/>
    </location>
</feature>
<evidence type="ECO:0000259" key="2">
    <source>
        <dbReference type="PROSITE" id="PS50878"/>
    </source>
</evidence>
<dbReference type="InterPro" id="IPR051083">
    <property type="entry name" value="GrpII_Intron_Splice-Mob/Def"/>
</dbReference>
<comment type="similarity">
    <text evidence="1">Belongs to the bacterial reverse transcriptase family.</text>
</comment>
<name>A0AAJ0UI63_HALSE</name>
<dbReference type="CDD" id="cd01646">
    <property type="entry name" value="RT_Bac_retron_I"/>
    <property type="match status" value="1"/>
</dbReference>
<protein>
    <recommendedName>
        <fullName evidence="2">Reverse transcriptase domain-containing protein</fullName>
    </recommendedName>
</protein>
<organism evidence="3 4">
    <name type="scientific">Halochromatium salexigens</name>
    <name type="common">Chromatium salexigens</name>
    <dbReference type="NCBI Taxonomy" id="49447"/>
    <lineage>
        <taxon>Bacteria</taxon>
        <taxon>Pseudomonadati</taxon>
        <taxon>Pseudomonadota</taxon>
        <taxon>Gammaproteobacteria</taxon>
        <taxon>Chromatiales</taxon>
        <taxon>Chromatiaceae</taxon>
        <taxon>Halochromatium</taxon>
    </lineage>
</organism>
<dbReference type="InterPro" id="IPR036526">
    <property type="entry name" value="C-N_Hydrolase_sf"/>
</dbReference>
<dbReference type="AlphaFoldDB" id="A0AAJ0UI63"/>
<dbReference type="PANTHER" id="PTHR34047:SF8">
    <property type="entry name" value="PROTEIN YKFC"/>
    <property type="match status" value="1"/>
</dbReference>
<reference evidence="3" key="1">
    <citation type="submission" date="2017-05" db="EMBL/GenBank/DDBJ databases">
        <authorList>
            <person name="Imhoff J.F."/>
            <person name="Rahn T."/>
            <person name="Kuenzel S."/>
            <person name="Neulinger S.C."/>
        </authorList>
    </citation>
    <scope>NUCLEOTIDE SEQUENCE</scope>
    <source>
        <strain evidence="3">DSM 4395</strain>
    </source>
</reference>
<dbReference type="RefSeq" id="WP_201246801.1">
    <property type="nucleotide sequence ID" value="NZ_NHSF01000073.1"/>
</dbReference>
<gene>
    <name evidence="3" type="ORF">CCR82_15830</name>
</gene>
<dbReference type="EMBL" id="NHSF01000073">
    <property type="protein sequence ID" value="MBK5931960.1"/>
    <property type="molecule type" value="Genomic_DNA"/>
</dbReference>
<dbReference type="InterPro" id="IPR043502">
    <property type="entry name" value="DNA/RNA_pol_sf"/>
</dbReference>
<keyword evidence="4" id="KW-1185">Reference proteome</keyword>
<dbReference type="Proteomes" id="UP001296967">
    <property type="component" value="Unassembled WGS sequence"/>
</dbReference>
<dbReference type="SUPFAM" id="SSF56317">
    <property type="entry name" value="Carbon-nitrogen hydrolase"/>
    <property type="match status" value="1"/>
</dbReference>
<sequence length="1153" mass="128144">MALVLCFADAVETLQGPTDQPDAATARTRGVFSYGNRLWCDWTDASDPEVEPPQARFRWGSVATYTAYFEDYRRFLARPAEAARLANGRRRSDRAIYVIELDLKEFFDRIDRAHLRTRLGAIWRLYARRAGHRDGGRLDPALLEAMYRIMNWHWSPTSQAQAELFDAGLPDGLPQGLAASGFLSNAYLLRFDRWMGRRLGGNSALVIHDYCRYVDDIRLVVEVDATTDPAEVAERVSKQITALLARYCAMLDEAHKLTINAEKTKVIPWADYALQGSASAQMVWLQGLISATPDQESLRHATAGLDGLLWLSEVIEGAGKPPANPLHLSRIALPKLDVRDDTLKRFAAYRLLKSFRLRQSMATDGPDLNADEVPLQDGASRQVLEHEMEATARKLIASWSRNPALVPVLRCGLELFPSPLLVTPVLDALAVKRSMGDDAEPRQRAVADYVVAELLRAAAVDIGYRNTELIPRAADVGGFRQQLARLARQVLGEGQAVPWHLRQQAALFLASVLQPDADLKADALLANYKLLHDALLFRTPSAENAPQALFTGLVGQQLGADSARFAIWADDILDAQPHHPKRAALVTAVAQMRPDLFRSIWDAHADKRRGWTGKLPRYLKPASYRAGIWKDWSALGPEAIPLVRVVLRWDNPFRQENAILGLAAALLEAMIRAEPDADRGSWGLLDLMVTCNRWSDPQHPDACFSIAVEAADRPDPRNQPPGWCLPDMRWAYALGRILRACIVGDPDFTARGHLLREDAAHYCGLLSSWYKRRLGLLNTPEGLLGEPAPLSPWITELIMTLLQWPGLRLGNGVTETLAGAHNPRQILRVVDARRRRQRDLYAVQSQLPVYVVPASRGVRAQEQSLRVATVQTLLPRTGDFDVKNPLLWSRDFRARHRAHLAAVCRLVAQDFQTERAASDDGGGVKSGHALDLIVFPELSVHPDDLGLLRSLSDVLKANLFVGLTFQETGDGRLVNRALWLLHQERDGQREIVRVHQAKRHMTKLERDMGIVGLGEHQVLIELAGPDGERYRLAGAICYDATDLSLAADLRNKSDCLVIAALNQDVPTFDTMVQALHYHMFQPVVLANSGQFGGSTVQAPYRERYDKVIAHVHGSGQVAVSVFEVDLGAFKSKQCASKAKGLKTWPAGYAGRGW</sequence>
<evidence type="ECO:0000313" key="4">
    <source>
        <dbReference type="Proteomes" id="UP001296967"/>
    </source>
</evidence>
<reference evidence="3" key="2">
    <citation type="journal article" date="2020" name="Microorganisms">
        <title>Osmotic Adaptation and Compatible Solute Biosynthesis of Phototrophic Bacteria as Revealed from Genome Analyses.</title>
        <authorList>
            <person name="Imhoff J.F."/>
            <person name="Rahn T."/>
            <person name="Kunzel S."/>
            <person name="Keller A."/>
            <person name="Neulinger S.C."/>
        </authorList>
    </citation>
    <scope>NUCLEOTIDE SEQUENCE</scope>
    <source>
        <strain evidence="3">DSM 4395</strain>
    </source>
</reference>
<dbReference type="Gene3D" id="3.60.110.10">
    <property type="entry name" value="Carbon-nitrogen hydrolase"/>
    <property type="match status" value="1"/>
</dbReference>
<dbReference type="InterPro" id="IPR000477">
    <property type="entry name" value="RT_dom"/>
</dbReference>